<evidence type="ECO:0000313" key="3">
    <source>
        <dbReference type="Proteomes" id="UP000584931"/>
    </source>
</evidence>
<comment type="caution">
    <text evidence="2">The sequence shown here is derived from an EMBL/GenBank/DDBJ whole genome shotgun (WGS) entry which is preliminary data.</text>
</comment>
<protein>
    <submittedName>
        <fullName evidence="2">Uncharacterized protein</fullName>
    </submittedName>
</protein>
<evidence type="ECO:0000313" key="2">
    <source>
        <dbReference type="EMBL" id="NYH51418.1"/>
    </source>
</evidence>
<name>A0A7Y9XB95_9ACTN</name>
<proteinExistence type="predicted"/>
<gene>
    <name evidence="2" type="ORF">HNR06_001007</name>
</gene>
<dbReference type="Proteomes" id="UP000584931">
    <property type="component" value="Unassembled WGS sequence"/>
</dbReference>
<organism evidence="2 3">
    <name type="scientific">Nocardiopsis sinuspersici</name>
    <dbReference type="NCBI Taxonomy" id="501010"/>
    <lineage>
        <taxon>Bacteria</taxon>
        <taxon>Bacillati</taxon>
        <taxon>Actinomycetota</taxon>
        <taxon>Actinomycetes</taxon>
        <taxon>Streptosporangiales</taxon>
        <taxon>Nocardiopsidaceae</taxon>
        <taxon>Nocardiopsis</taxon>
    </lineage>
</organism>
<dbReference type="AlphaFoldDB" id="A0A7Y9XB95"/>
<dbReference type="RefSeq" id="WP_179809323.1">
    <property type="nucleotide sequence ID" value="NZ_JACCHL010000001.1"/>
</dbReference>
<feature type="region of interest" description="Disordered" evidence="1">
    <location>
        <begin position="246"/>
        <end position="284"/>
    </location>
</feature>
<reference evidence="2 3" key="1">
    <citation type="submission" date="2020-07" db="EMBL/GenBank/DDBJ databases">
        <title>Sequencing the genomes of 1000 actinobacteria strains.</title>
        <authorList>
            <person name="Klenk H.-P."/>
        </authorList>
    </citation>
    <scope>NUCLEOTIDE SEQUENCE [LARGE SCALE GENOMIC DNA]</scope>
    <source>
        <strain evidence="2 3">DSM 45278</strain>
    </source>
</reference>
<evidence type="ECO:0000256" key="1">
    <source>
        <dbReference type="SAM" id="MobiDB-lite"/>
    </source>
</evidence>
<dbReference type="EMBL" id="JACCHL010000001">
    <property type="protein sequence ID" value="NYH51418.1"/>
    <property type="molecule type" value="Genomic_DNA"/>
</dbReference>
<sequence length="284" mass="30682">MPSTPLFSTYSQGENRVTSSMLAVFERVGLSLTETILAWASGESTLETVLFTNQYSTGQGTVPDARIAAEFTYLFEVKTARNAIKGSKQLTGHLKLLGEEPGKKASKGFVFVLTPDPVRPQPIEALRDKRVVWFNFAVLHDAITEVLDDTLVAPSGRDRFLLRELQALFEVEGLISHDDVVVVAAGIAHGEYLENSAYICQPDRFFRPGLTHLGFYAGGAIQPQTARIHAQESRVLFTYAEAERREAQGGNGGADREGHPVGPGHRGPGGGGRVHGVPALRAGG</sequence>
<feature type="compositionally biased region" description="Gly residues" evidence="1">
    <location>
        <begin position="264"/>
        <end position="274"/>
    </location>
</feature>
<accession>A0A7Y9XB95</accession>